<sequence length="111" mass="12083">MLGIDDFALRKGRVYATVLVGIETRRPVDLLPDRTIDTVRAWLAARPGVKVICRDRVRPLRRSSRRPPTPWRTAKPAGSCPGRPARAATGPTAVARDRASGAGRPVPPLAR</sequence>
<evidence type="ECO:0000313" key="3">
    <source>
        <dbReference type="EMBL" id="MBM9506637.1"/>
    </source>
</evidence>
<organism evidence="3 4">
    <name type="scientific">Actinacidiphila acididurans</name>
    <dbReference type="NCBI Taxonomy" id="2784346"/>
    <lineage>
        <taxon>Bacteria</taxon>
        <taxon>Bacillati</taxon>
        <taxon>Actinomycetota</taxon>
        <taxon>Actinomycetes</taxon>
        <taxon>Kitasatosporales</taxon>
        <taxon>Streptomycetaceae</taxon>
        <taxon>Actinacidiphila</taxon>
    </lineage>
</organism>
<feature type="domain" description="Transposase IS204/IS1001/IS1096/IS1165 DDE" evidence="2">
    <location>
        <begin position="2"/>
        <end position="61"/>
    </location>
</feature>
<dbReference type="InterPro" id="IPR047951">
    <property type="entry name" value="Transpos_ISL3"/>
</dbReference>
<evidence type="ECO:0000259" key="2">
    <source>
        <dbReference type="Pfam" id="PF01610"/>
    </source>
</evidence>
<dbReference type="Proteomes" id="UP000749040">
    <property type="component" value="Unassembled WGS sequence"/>
</dbReference>
<protein>
    <submittedName>
        <fullName evidence="3">Transposase</fullName>
    </submittedName>
</protein>
<dbReference type="Pfam" id="PF01610">
    <property type="entry name" value="DDE_Tnp_ISL3"/>
    <property type="match status" value="1"/>
</dbReference>
<evidence type="ECO:0000256" key="1">
    <source>
        <dbReference type="SAM" id="MobiDB-lite"/>
    </source>
</evidence>
<proteinExistence type="predicted"/>
<keyword evidence="4" id="KW-1185">Reference proteome</keyword>
<dbReference type="InterPro" id="IPR002560">
    <property type="entry name" value="Transposase_DDE"/>
</dbReference>
<dbReference type="PANTHER" id="PTHR33498">
    <property type="entry name" value="TRANSPOSASE FOR INSERTION SEQUENCE ELEMENT IS1557"/>
    <property type="match status" value="1"/>
</dbReference>
<comment type="caution">
    <text evidence="3">The sequence shown here is derived from an EMBL/GenBank/DDBJ whole genome shotgun (WGS) entry which is preliminary data.</text>
</comment>
<dbReference type="PANTHER" id="PTHR33498:SF1">
    <property type="entry name" value="TRANSPOSASE FOR INSERTION SEQUENCE ELEMENT IS1557"/>
    <property type="match status" value="1"/>
</dbReference>
<feature type="region of interest" description="Disordered" evidence="1">
    <location>
        <begin position="60"/>
        <end position="111"/>
    </location>
</feature>
<reference evidence="3 4" key="1">
    <citation type="submission" date="2021-01" db="EMBL/GenBank/DDBJ databases">
        <title>Streptomyces acididurans sp. nov., isolated from a peat swamp forest soil.</title>
        <authorList>
            <person name="Chantavorakit T."/>
            <person name="Duangmal K."/>
        </authorList>
    </citation>
    <scope>NUCLEOTIDE SEQUENCE [LARGE SCALE GENOMIC DNA]</scope>
    <source>
        <strain evidence="3 4">KK5PA1</strain>
    </source>
</reference>
<gene>
    <name evidence="3" type="ORF">ITX44_19165</name>
</gene>
<dbReference type="EMBL" id="JADKYB010000009">
    <property type="protein sequence ID" value="MBM9506637.1"/>
    <property type="molecule type" value="Genomic_DNA"/>
</dbReference>
<accession>A0ABS2TU71</accession>
<evidence type="ECO:0000313" key="4">
    <source>
        <dbReference type="Proteomes" id="UP000749040"/>
    </source>
</evidence>
<name>A0ABS2TU71_9ACTN</name>